<feature type="DNA-binding region" description="Homeobox" evidence="5">
    <location>
        <begin position="204"/>
        <end position="263"/>
    </location>
</feature>
<comment type="subcellular location">
    <subcellularLocation>
        <location evidence="1 5 6">Nucleus</location>
    </subcellularLocation>
</comment>
<keyword evidence="4 5" id="KW-0539">Nucleus</keyword>
<dbReference type="OrthoDB" id="6159439at2759"/>
<dbReference type="InterPro" id="IPR051000">
    <property type="entry name" value="Homeobox_DNA-bind_prot"/>
</dbReference>
<dbReference type="GO" id="GO:0006357">
    <property type="term" value="P:regulation of transcription by RNA polymerase II"/>
    <property type="evidence" value="ECO:0007669"/>
    <property type="project" value="TreeGrafter"/>
</dbReference>
<evidence type="ECO:0000256" key="6">
    <source>
        <dbReference type="RuleBase" id="RU000682"/>
    </source>
</evidence>
<dbReference type="SUPFAM" id="SSF46689">
    <property type="entry name" value="Homeodomain-like"/>
    <property type="match status" value="1"/>
</dbReference>
<dbReference type="InterPro" id="IPR009057">
    <property type="entry name" value="Homeodomain-like_sf"/>
</dbReference>
<organism evidence="8 9">
    <name type="scientific">Rhizoclosmatium globosum</name>
    <dbReference type="NCBI Taxonomy" id="329046"/>
    <lineage>
        <taxon>Eukaryota</taxon>
        <taxon>Fungi</taxon>
        <taxon>Fungi incertae sedis</taxon>
        <taxon>Chytridiomycota</taxon>
        <taxon>Chytridiomycota incertae sedis</taxon>
        <taxon>Chytridiomycetes</taxon>
        <taxon>Chytridiales</taxon>
        <taxon>Chytriomycetaceae</taxon>
        <taxon>Rhizoclosmatium</taxon>
    </lineage>
</organism>
<evidence type="ECO:0000256" key="4">
    <source>
        <dbReference type="ARBA" id="ARBA00023242"/>
    </source>
</evidence>
<dbReference type="PANTHER" id="PTHR24324:SF5">
    <property type="entry name" value="HEMATOPOIETICALLY-EXPRESSED HOMEOBOX PROTEIN HHEX"/>
    <property type="match status" value="1"/>
</dbReference>
<keyword evidence="2 5" id="KW-0238">DNA-binding</keyword>
<dbReference type="Gene3D" id="1.10.10.60">
    <property type="entry name" value="Homeodomain-like"/>
    <property type="match status" value="1"/>
</dbReference>
<protein>
    <recommendedName>
        <fullName evidence="7">Homeobox domain-containing protein</fullName>
    </recommendedName>
</protein>
<dbReference type="GO" id="GO:0000978">
    <property type="term" value="F:RNA polymerase II cis-regulatory region sequence-specific DNA binding"/>
    <property type="evidence" value="ECO:0007669"/>
    <property type="project" value="TreeGrafter"/>
</dbReference>
<dbReference type="GO" id="GO:0005634">
    <property type="term" value="C:nucleus"/>
    <property type="evidence" value="ECO:0007669"/>
    <property type="project" value="UniProtKB-SubCell"/>
</dbReference>
<dbReference type="Pfam" id="PF00046">
    <property type="entry name" value="Homeodomain"/>
    <property type="match status" value="1"/>
</dbReference>
<evidence type="ECO:0000256" key="5">
    <source>
        <dbReference type="PROSITE-ProRule" id="PRU00108"/>
    </source>
</evidence>
<dbReference type="STRING" id="329046.A0A1Y2CJN8"/>
<name>A0A1Y2CJN8_9FUNG</name>
<dbReference type="CDD" id="cd00086">
    <property type="entry name" value="homeodomain"/>
    <property type="match status" value="1"/>
</dbReference>
<reference evidence="8 9" key="1">
    <citation type="submission" date="2016-07" db="EMBL/GenBank/DDBJ databases">
        <title>Pervasive Adenine N6-methylation of Active Genes in Fungi.</title>
        <authorList>
            <consortium name="DOE Joint Genome Institute"/>
            <person name="Mondo S.J."/>
            <person name="Dannebaum R.O."/>
            <person name="Kuo R.C."/>
            <person name="Labutti K."/>
            <person name="Haridas S."/>
            <person name="Kuo A."/>
            <person name="Salamov A."/>
            <person name="Ahrendt S.R."/>
            <person name="Lipzen A."/>
            <person name="Sullivan W."/>
            <person name="Andreopoulos W.B."/>
            <person name="Clum A."/>
            <person name="Lindquist E."/>
            <person name="Daum C."/>
            <person name="Ramamoorthy G.K."/>
            <person name="Gryganskyi A."/>
            <person name="Culley D."/>
            <person name="Magnuson J.K."/>
            <person name="James T.Y."/>
            <person name="O'Malley M.A."/>
            <person name="Stajich J.E."/>
            <person name="Spatafora J.W."/>
            <person name="Visel A."/>
            <person name="Grigoriev I.V."/>
        </authorList>
    </citation>
    <scope>NUCLEOTIDE SEQUENCE [LARGE SCALE GENOMIC DNA]</scope>
    <source>
        <strain evidence="8 9">JEL800</strain>
    </source>
</reference>
<keyword evidence="3 5" id="KW-0371">Homeobox</keyword>
<keyword evidence="9" id="KW-1185">Reference proteome</keyword>
<evidence type="ECO:0000256" key="3">
    <source>
        <dbReference type="ARBA" id="ARBA00023155"/>
    </source>
</evidence>
<evidence type="ECO:0000256" key="1">
    <source>
        <dbReference type="ARBA" id="ARBA00004123"/>
    </source>
</evidence>
<evidence type="ECO:0000259" key="7">
    <source>
        <dbReference type="PROSITE" id="PS50071"/>
    </source>
</evidence>
<feature type="domain" description="Homeobox" evidence="7">
    <location>
        <begin position="202"/>
        <end position="262"/>
    </location>
</feature>
<dbReference type="AlphaFoldDB" id="A0A1Y2CJN8"/>
<dbReference type="PANTHER" id="PTHR24324">
    <property type="entry name" value="HOMEOBOX PROTEIN HHEX"/>
    <property type="match status" value="1"/>
</dbReference>
<comment type="caution">
    <text evidence="8">The sequence shown here is derived from an EMBL/GenBank/DDBJ whole genome shotgun (WGS) entry which is preliminary data.</text>
</comment>
<evidence type="ECO:0000313" key="8">
    <source>
        <dbReference type="EMBL" id="ORY47230.1"/>
    </source>
</evidence>
<evidence type="ECO:0000313" key="9">
    <source>
        <dbReference type="Proteomes" id="UP000193642"/>
    </source>
</evidence>
<gene>
    <name evidence="8" type="ORF">BCR33DRAFT_848622</name>
</gene>
<dbReference type="GO" id="GO:0030154">
    <property type="term" value="P:cell differentiation"/>
    <property type="evidence" value="ECO:0007669"/>
    <property type="project" value="TreeGrafter"/>
</dbReference>
<evidence type="ECO:0000256" key="2">
    <source>
        <dbReference type="ARBA" id="ARBA00023125"/>
    </source>
</evidence>
<dbReference type="Proteomes" id="UP000193642">
    <property type="component" value="Unassembled WGS sequence"/>
</dbReference>
<dbReference type="InterPro" id="IPR001356">
    <property type="entry name" value="HD"/>
</dbReference>
<dbReference type="SMART" id="SM00389">
    <property type="entry name" value="HOX"/>
    <property type="match status" value="1"/>
</dbReference>
<dbReference type="PROSITE" id="PS50071">
    <property type="entry name" value="HOMEOBOX_2"/>
    <property type="match status" value="1"/>
</dbReference>
<dbReference type="EMBL" id="MCGO01000014">
    <property type="protein sequence ID" value="ORY47230.1"/>
    <property type="molecule type" value="Genomic_DNA"/>
</dbReference>
<sequence>MTLFDNDPLFMQILQSTNELDMLGFCGYCQQEQDSNTLINGSIGIVPTMLIQATTAKPINVFLPGDVIQDIPEGHGFGGPSTVLSAPEGLKPISHPLLQPVPSSVCSYPFCNASTDALFELDDLLSATTPSLDDVFSFSPLLHHQVNKGENRQSLDFLATPDFFSSSALSTPLLLDTTKVPTRNKMIMNPAHPQDCDSCTEPTKSRKRMHLSLKQKDVLAAVFKENDTPDTKTLIKLSQQIGAELKHVRYWFQNRRADERRREKEPGGFVGFLG</sequence>
<accession>A0A1Y2CJN8</accession>
<proteinExistence type="predicted"/>